<dbReference type="AlphaFoldDB" id="A0A2S7UZI9"/>
<sequence length="124" mass="14346">MTAEQQVLRDGFVGKWRSEQPNKNGGTNITIKNMMRDGRYVNEFKVLDSSSKLKIESKEFGFWGVSGGIYFTMFKGWIENDELVPSDPTDVYNYDSYKIISFKPDELVYESLVSGNHYTYSRVK</sequence>
<organism evidence="1 2">
    <name type="scientific">Psychrosphaera saromensis</name>
    <dbReference type="NCBI Taxonomy" id="716813"/>
    <lineage>
        <taxon>Bacteria</taxon>
        <taxon>Pseudomonadati</taxon>
        <taxon>Pseudomonadota</taxon>
        <taxon>Gammaproteobacteria</taxon>
        <taxon>Alteromonadales</taxon>
        <taxon>Pseudoalteromonadaceae</taxon>
        <taxon>Psychrosphaera</taxon>
    </lineage>
</organism>
<comment type="caution">
    <text evidence="1">The sequence shown here is derived from an EMBL/GenBank/DDBJ whole genome shotgun (WGS) entry which is preliminary data.</text>
</comment>
<name>A0A2S7UZI9_9GAMM</name>
<evidence type="ECO:0000313" key="1">
    <source>
        <dbReference type="EMBL" id="PQJ54922.1"/>
    </source>
</evidence>
<proteinExistence type="predicted"/>
<dbReference type="Proteomes" id="UP000239007">
    <property type="component" value="Unassembled WGS sequence"/>
</dbReference>
<keyword evidence="2" id="KW-1185">Reference proteome</keyword>
<accession>A0A2S7UZI9</accession>
<gene>
    <name evidence="1" type="ORF">BTO11_15525</name>
</gene>
<evidence type="ECO:0000313" key="2">
    <source>
        <dbReference type="Proteomes" id="UP000239007"/>
    </source>
</evidence>
<protein>
    <recommendedName>
        <fullName evidence="3">Lipocalin-like domain-containing protein</fullName>
    </recommendedName>
</protein>
<dbReference type="EMBL" id="MSCH01000003">
    <property type="protein sequence ID" value="PQJ54922.1"/>
    <property type="molecule type" value="Genomic_DNA"/>
</dbReference>
<reference evidence="1 2" key="1">
    <citation type="submission" date="2016-12" db="EMBL/GenBank/DDBJ databases">
        <title>Diversity of luminous bacteria.</title>
        <authorList>
            <person name="Yoshizawa S."/>
            <person name="Kogure K."/>
        </authorList>
    </citation>
    <scope>NUCLEOTIDE SEQUENCE [LARGE SCALE GENOMIC DNA]</scope>
    <source>
        <strain evidence="1 2">SA4-48</strain>
    </source>
</reference>
<evidence type="ECO:0008006" key="3">
    <source>
        <dbReference type="Google" id="ProtNLM"/>
    </source>
</evidence>